<dbReference type="GO" id="GO:0005975">
    <property type="term" value="P:carbohydrate metabolic process"/>
    <property type="evidence" value="ECO:0007669"/>
    <property type="project" value="InterPro"/>
</dbReference>
<reference evidence="5 6" key="1">
    <citation type="journal article" date="2012" name="PLoS Pathog.">
        <title>Diverse lifestyles and strategies of plant pathogenesis encoded in the genomes of eighteen Dothideomycetes fungi.</title>
        <authorList>
            <person name="Ohm R.A."/>
            <person name="Feau N."/>
            <person name="Henrissat B."/>
            <person name="Schoch C.L."/>
            <person name="Horwitz B.A."/>
            <person name="Barry K.W."/>
            <person name="Condon B.J."/>
            <person name="Copeland A.C."/>
            <person name="Dhillon B."/>
            <person name="Glaser F."/>
            <person name="Hesse C.N."/>
            <person name="Kosti I."/>
            <person name="LaButti K."/>
            <person name="Lindquist E.A."/>
            <person name="Lucas S."/>
            <person name="Salamov A.A."/>
            <person name="Bradshaw R.E."/>
            <person name="Ciuffetti L."/>
            <person name="Hamelin R.C."/>
            <person name="Kema G.H.J."/>
            <person name="Lawrence C."/>
            <person name="Scott J.A."/>
            <person name="Spatafora J.W."/>
            <person name="Turgeon B.G."/>
            <person name="de Wit P.J.G.M."/>
            <person name="Zhong S."/>
            <person name="Goodwin S.B."/>
            <person name="Grigoriev I.V."/>
        </authorList>
    </citation>
    <scope>NUCLEOTIDE SEQUENCE [LARGE SCALE GENOMIC DNA]</scope>
    <source>
        <strain evidence="6">28A</strain>
    </source>
</reference>
<evidence type="ECO:0000256" key="1">
    <source>
        <dbReference type="ARBA" id="ARBA00022679"/>
    </source>
</evidence>
<organism evidence="5 6">
    <name type="scientific">Exserohilum turcicum (strain 28A)</name>
    <name type="common">Northern leaf blight fungus</name>
    <name type="synonym">Setosphaeria turcica</name>
    <dbReference type="NCBI Taxonomy" id="671987"/>
    <lineage>
        <taxon>Eukaryota</taxon>
        <taxon>Fungi</taxon>
        <taxon>Dikarya</taxon>
        <taxon>Ascomycota</taxon>
        <taxon>Pezizomycotina</taxon>
        <taxon>Dothideomycetes</taxon>
        <taxon>Pleosporomycetidae</taxon>
        <taxon>Pleosporales</taxon>
        <taxon>Pleosporineae</taxon>
        <taxon>Pleosporaceae</taxon>
        <taxon>Exserohilum</taxon>
    </lineage>
</organism>
<dbReference type="Proteomes" id="UP000016935">
    <property type="component" value="Unassembled WGS sequence"/>
</dbReference>
<dbReference type="InterPro" id="IPR010610">
    <property type="entry name" value="EryCIII-like_C"/>
</dbReference>
<dbReference type="OrthoDB" id="5835829at2759"/>
<dbReference type="FunFam" id="3.40.50.2000:FF:000100">
    <property type="entry name" value="Glycosyltransferase family 1 protein"/>
    <property type="match status" value="1"/>
</dbReference>
<feature type="domain" description="Erythromycin biosynthesis protein CIII-like C-terminal" evidence="4">
    <location>
        <begin position="412"/>
        <end position="508"/>
    </location>
</feature>
<dbReference type="SUPFAM" id="SSF53756">
    <property type="entry name" value="UDP-Glycosyltransferase/glycogen phosphorylase"/>
    <property type="match status" value="1"/>
</dbReference>
<proteinExistence type="predicted"/>
<dbReference type="Pfam" id="PF06722">
    <property type="entry name" value="EryCIII-like_C"/>
    <property type="match status" value="1"/>
</dbReference>
<dbReference type="EMBL" id="KB908592">
    <property type="protein sequence ID" value="EOA87080.1"/>
    <property type="molecule type" value="Genomic_DNA"/>
</dbReference>
<evidence type="ECO:0000313" key="6">
    <source>
        <dbReference type="Proteomes" id="UP000016935"/>
    </source>
</evidence>
<protein>
    <submittedName>
        <fullName evidence="5">Glycosyltransferase family 1 protein</fullName>
    </submittedName>
</protein>
<dbReference type="InterPro" id="IPR002213">
    <property type="entry name" value="UDP_glucos_trans"/>
</dbReference>
<keyword evidence="6" id="KW-1185">Reference proteome</keyword>
<name>R0IQ93_EXST2</name>
<feature type="region of interest" description="Disordered" evidence="2">
    <location>
        <begin position="610"/>
        <end position="633"/>
    </location>
</feature>
<keyword evidence="1 5" id="KW-0808">Transferase</keyword>
<dbReference type="Gene3D" id="3.40.50.2000">
    <property type="entry name" value="Glycogen Phosphorylase B"/>
    <property type="match status" value="2"/>
</dbReference>
<dbReference type="InterPro" id="IPR050426">
    <property type="entry name" value="Glycosyltransferase_28"/>
</dbReference>
<dbReference type="AlphaFoldDB" id="R0IQ93"/>
<dbReference type="GeneID" id="19402213"/>
<reference evidence="5 6" key="2">
    <citation type="journal article" date="2013" name="PLoS Genet.">
        <title>Comparative genome structure, secondary metabolite, and effector coding capacity across Cochliobolus pathogens.</title>
        <authorList>
            <person name="Condon B.J."/>
            <person name="Leng Y."/>
            <person name="Wu D."/>
            <person name="Bushley K.E."/>
            <person name="Ohm R.A."/>
            <person name="Otillar R."/>
            <person name="Martin J."/>
            <person name="Schackwitz W."/>
            <person name="Grimwood J."/>
            <person name="MohdZainudin N."/>
            <person name="Xue C."/>
            <person name="Wang R."/>
            <person name="Manning V.A."/>
            <person name="Dhillon B."/>
            <person name="Tu Z.J."/>
            <person name="Steffenson B.J."/>
            <person name="Salamov A."/>
            <person name="Sun H."/>
            <person name="Lowry S."/>
            <person name="LaButti K."/>
            <person name="Han J."/>
            <person name="Copeland A."/>
            <person name="Lindquist E."/>
            <person name="Barry K."/>
            <person name="Schmutz J."/>
            <person name="Baker S.E."/>
            <person name="Ciuffetti L.M."/>
            <person name="Grigoriev I.V."/>
            <person name="Zhong S."/>
            <person name="Turgeon B.G."/>
        </authorList>
    </citation>
    <scope>NUCLEOTIDE SEQUENCE [LARGE SCALE GENOMIC DNA]</scope>
    <source>
        <strain evidence="6">28A</strain>
    </source>
</reference>
<dbReference type="PANTHER" id="PTHR48050:SF27">
    <property type="entry name" value="GLUCOSYLTRANSFERASE, PUTATIVE (AFU_ORTHOLOGUE AFUA_7G04880)-RELATED"/>
    <property type="match status" value="1"/>
</dbReference>
<dbReference type="eggNOG" id="KOG1192">
    <property type="taxonomic scope" value="Eukaryota"/>
</dbReference>
<feature type="domain" description="Glycosyltransferase family 28 N-terminal" evidence="3">
    <location>
        <begin position="98"/>
        <end position="245"/>
    </location>
</feature>
<dbReference type="InterPro" id="IPR004276">
    <property type="entry name" value="GlycoTrans_28_N"/>
</dbReference>
<dbReference type="GO" id="GO:0016906">
    <property type="term" value="F:sterol 3-beta-glucosyltransferase activity"/>
    <property type="evidence" value="ECO:0007669"/>
    <property type="project" value="UniProtKB-ARBA"/>
</dbReference>
<evidence type="ECO:0000313" key="5">
    <source>
        <dbReference type="EMBL" id="EOA87080.1"/>
    </source>
</evidence>
<dbReference type="HOGENOM" id="CLU_000537_1_1_1"/>
<evidence type="ECO:0000259" key="3">
    <source>
        <dbReference type="Pfam" id="PF03033"/>
    </source>
</evidence>
<evidence type="ECO:0000259" key="4">
    <source>
        <dbReference type="Pfam" id="PF06722"/>
    </source>
</evidence>
<dbReference type="RefSeq" id="XP_008024926.1">
    <property type="nucleotide sequence ID" value="XM_008026735.1"/>
</dbReference>
<dbReference type="Pfam" id="PF03033">
    <property type="entry name" value="Glyco_transf_28"/>
    <property type="match status" value="1"/>
</dbReference>
<accession>R0IQ93</accession>
<dbReference type="CDD" id="cd03784">
    <property type="entry name" value="GT1_Gtf-like"/>
    <property type="match status" value="1"/>
</dbReference>
<dbReference type="STRING" id="671987.R0IQ93"/>
<dbReference type="PANTHER" id="PTHR48050">
    <property type="entry name" value="STEROL 3-BETA-GLUCOSYLTRANSFERASE"/>
    <property type="match status" value="1"/>
</dbReference>
<sequence>MTMKIPDNTQIPTPVYREYDNQGEEHEVPPPPYTEEDFKGSIPEIGTTDTNEEGRIDIDLNSRLTKTLIKLVPENEHDGPRLSRRYTTSNLWSVRLNIVIQVVGSRGDVQPFIALGQELQRYGHRVRIATHDTFEAFVHESNLEFYPIGGDPKELMGYMVKNPSLIPSMNSIRKGDIQRKTEMIRDMLYGCWYSCIEPDPQSKQPFVADAIIANPPSFAHVHCAQALGIPLHLMFTMPWSSTRAFSHPLANFKGDSISPARINYASYGIFECLTWQGLGDVINSFRHDLDLEPVPLSVGPVLASALKIPFTYCWSPALVPKPADWPEHIDVCGFFFREQTPYMPPDDIDRFLRNGPAPVYIGFGSIVLEDAAKMTETIVGAVRQLGIRAIISKGWSNLGGNLLNDNEDILFIGDCPHEWLFQHVTAVVHHGGAGTAACGLRNACPTFVVPFFGDQPFWGEMIAASGAGPKPIPHKLLTSENLTQAIQYCFTSEAKHAARSLSSQMENERGVEAALQSFHANLPLETMQCALLPAMVASWKTKKNSIRLSKVAAQILIDQGILSQSDLESYATCPFTITNQRWDPLTGSTSAVVGIVGDMGMAMKGMTIDPFTGPKRQIPSPSSSSEPLQKPGGGAVAYRMAEDVSKGFGKFVGTYVKGALVDLPLATAEGFRNVPKLYGEEVKDHGEVTGALFGLQVGGKNFVYGFAGGLADPFRQTYEGGKKDGAIGYAKGFGKGMAGLVTKTGAATFGILAYPGVSWRWHCEEFETYGKEWDKKACYSGQVSGECVVTWTDRERNRCARAQ</sequence>
<gene>
    <name evidence="5" type="ORF">SETTUDRAFT_19597</name>
</gene>
<dbReference type="FunFam" id="3.40.50.2000:FF:000009">
    <property type="entry name" value="Sterol 3-beta-glucosyltransferase UGT80A2"/>
    <property type="match status" value="1"/>
</dbReference>
<evidence type="ECO:0000256" key="2">
    <source>
        <dbReference type="SAM" id="MobiDB-lite"/>
    </source>
</evidence>
<dbReference type="SMR" id="R0IQ93"/>